<dbReference type="InterPro" id="IPR012908">
    <property type="entry name" value="PGAP1-ab_dom-like"/>
</dbReference>
<feature type="domain" description="GPI inositol-deacylase PGAP1-like alpha/beta" evidence="10">
    <location>
        <begin position="73"/>
        <end position="203"/>
    </location>
</feature>
<dbReference type="PANTHER" id="PTHR48182:SF2">
    <property type="entry name" value="PROTEIN SERAC1"/>
    <property type="match status" value="1"/>
</dbReference>
<dbReference type="EC" id="3.1.-.-" evidence="8"/>
<dbReference type="Gene3D" id="3.40.50.1820">
    <property type="entry name" value="alpha/beta hydrolase"/>
    <property type="match status" value="1"/>
</dbReference>
<dbReference type="RefSeq" id="XP_024693549.1">
    <property type="nucleotide sequence ID" value="XM_024838815.1"/>
</dbReference>
<feature type="region of interest" description="Disordered" evidence="9">
    <location>
        <begin position="1"/>
        <end position="42"/>
    </location>
</feature>
<dbReference type="AlphaFoldDB" id="A0A2I1D506"/>
<reference evidence="11" key="1">
    <citation type="submission" date="2016-12" db="EMBL/GenBank/DDBJ databases">
        <title>The genomes of Aspergillus section Nigri reveals drivers in fungal speciation.</title>
        <authorList>
            <consortium name="DOE Joint Genome Institute"/>
            <person name="Vesth T.C."/>
            <person name="Nybo J."/>
            <person name="Theobald S."/>
            <person name="Brandl J."/>
            <person name="Frisvad J.C."/>
            <person name="Nielsen K.F."/>
            <person name="Lyhne E.K."/>
            <person name="Kogle M.E."/>
            <person name="Kuo A."/>
            <person name="Riley R."/>
            <person name="Clum A."/>
            <person name="Nolan M."/>
            <person name="Lipzen A."/>
            <person name="Salamov A."/>
            <person name="Henrissat B."/>
            <person name="Wiebenga A."/>
            <person name="De vries R.P."/>
            <person name="Grigoriev I.V."/>
            <person name="Mortensen U.H."/>
            <person name="Andersen M.R."/>
            <person name="Baker S.E."/>
        </authorList>
    </citation>
    <scope>NUCLEOTIDE SEQUENCE</scope>
    <source>
        <strain evidence="11">IBT 28561</strain>
    </source>
</reference>
<gene>
    <name evidence="11" type="ORF">P168DRAFT_304062</name>
</gene>
<evidence type="ECO:0000256" key="8">
    <source>
        <dbReference type="RuleBase" id="RU365011"/>
    </source>
</evidence>
<evidence type="ECO:0000256" key="9">
    <source>
        <dbReference type="SAM" id="MobiDB-lite"/>
    </source>
</evidence>
<evidence type="ECO:0000256" key="3">
    <source>
        <dbReference type="ARBA" id="ARBA00004370"/>
    </source>
</evidence>
<dbReference type="InterPro" id="IPR052374">
    <property type="entry name" value="SERAC1"/>
</dbReference>
<accession>A0A2I1D506</accession>
<evidence type="ECO:0000256" key="4">
    <source>
        <dbReference type="ARBA" id="ARBA00015856"/>
    </source>
</evidence>
<dbReference type="InterPro" id="IPR029058">
    <property type="entry name" value="AB_hydrolase_fold"/>
</dbReference>
<comment type="function">
    <text evidence="1 8">Involved in inositol deacylation of GPI-anchored proteins which plays important roles in the quality control and ER-associated degradation of GPI-anchored proteins.</text>
</comment>
<keyword evidence="6" id="KW-0496">Mitochondrion</keyword>
<comment type="subcellular location">
    <subcellularLocation>
        <location evidence="8">Endoplasmic reticulum membrane</location>
    </subcellularLocation>
    <subcellularLocation>
        <location evidence="3">Membrane</location>
    </subcellularLocation>
    <subcellularLocation>
        <location evidence="2">Mitochondrion</location>
    </subcellularLocation>
</comment>
<evidence type="ECO:0000313" key="11">
    <source>
        <dbReference type="EMBL" id="PKY04955.1"/>
    </source>
</evidence>
<evidence type="ECO:0000256" key="5">
    <source>
        <dbReference type="ARBA" id="ARBA00022824"/>
    </source>
</evidence>
<dbReference type="GeneID" id="36546339"/>
<keyword evidence="8" id="KW-0378">Hydrolase</keyword>
<dbReference type="OrthoDB" id="427518at2759"/>
<dbReference type="Proteomes" id="UP000234254">
    <property type="component" value="Unassembled WGS sequence"/>
</dbReference>
<dbReference type="GO" id="GO:0015031">
    <property type="term" value="P:protein transport"/>
    <property type="evidence" value="ECO:0007669"/>
    <property type="project" value="UniProtKB-KW"/>
</dbReference>
<protein>
    <recommendedName>
        <fullName evidence="4 8">GPI inositol-deacylase</fullName>
        <ecNumber evidence="8">3.1.-.-</ecNumber>
    </recommendedName>
</protein>
<name>A0A2I1D506_ASPC2</name>
<evidence type="ECO:0000256" key="7">
    <source>
        <dbReference type="ARBA" id="ARBA00023136"/>
    </source>
</evidence>
<organism evidence="11 12">
    <name type="scientific">Aspergillus campestris (strain IBT 28561)</name>
    <dbReference type="NCBI Taxonomy" id="1392248"/>
    <lineage>
        <taxon>Eukaryota</taxon>
        <taxon>Fungi</taxon>
        <taxon>Dikarya</taxon>
        <taxon>Ascomycota</taxon>
        <taxon>Pezizomycotina</taxon>
        <taxon>Eurotiomycetes</taxon>
        <taxon>Eurotiomycetidae</taxon>
        <taxon>Eurotiales</taxon>
        <taxon>Aspergillaceae</taxon>
        <taxon>Aspergillus</taxon>
        <taxon>Aspergillus subgen. Circumdati</taxon>
    </lineage>
</organism>
<evidence type="ECO:0000256" key="2">
    <source>
        <dbReference type="ARBA" id="ARBA00004173"/>
    </source>
</evidence>
<sequence>MHAFDKLRRKFRKKTTGKSAAARNEVGGAAGKVKPSNSSSSAHNLVSSITNLFPGNKVKGIKVLHAPPKPDVDIVFLHGLTGRADKTFFHTKTQKYWPVNLLRRDLPNARILSFGYHADLGRSFRPVGQNTLESHASNLVNDLARVREADESEVPQEIIFVAHSLGGLVVKKAMEVSEHSADEHLMQIEKETVGIAFLGTPHRGADIAPFTDAIANIVKISGVRTNAKILDTLERNSQVLGGVETYFDNWIRKNNGRIRLDMARFSRVEDDGYQRISGELKRWTRRPGKRLGQFVVRGQKKNLD</sequence>
<dbReference type="SUPFAM" id="SSF53474">
    <property type="entry name" value="alpha/beta-Hydrolases"/>
    <property type="match status" value="1"/>
</dbReference>
<dbReference type="GO" id="GO:0016788">
    <property type="term" value="F:hydrolase activity, acting on ester bonds"/>
    <property type="evidence" value="ECO:0007669"/>
    <property type="project" value="InterPro"/>
</dbReference>
<dbReference type="Pfam" id="PF07819">
    <property type="entry name" value="PGAP1"/>
    <property type="match status" value="1"/>
</dbReference>
<proteinExistence type="inferred from homology"/>
<comment type="caution">
    <text evidence="11">The sequence shown here is derived from an EMBL/GenBank/DDBJ whole genome shotgun (WGS) entry which is preliminary data.</text>
</comment>
<evidence type="ECO:0000259" key="10">
    <source>
        <dbReference type="Pfam" id="PF07819"/>
    </source>
</evidence>
<evidence type="ECO:0000313" key="12">
    <source>
        <dbReference type="Proteomes" id="UP000234254"/>
    </source>
</evidence>
<keyword evidence="8" id="KW-0813">Transport</keyword>
<dbReference type="VEuPathDB" id="FungiDB:P168DRAFT_304062"/>
<keyword evidence="12" id="KW-1185">Reference proteome</keyword>
<dbReference type="GO" id="GO:0005739">
    <property type="term" value="C:mitochondrion"/>
    <property type="evidence" value="ECO:0007669"/>
    <property type="project" value="UniProtKB-SubCell"/>
</dbReference>
<evidence type="ECO:0000256" key="1">
    <source>
        <dbReference type="ARBA" id="ARBA00003496"/>
    </source>
</evidence>
<dbReference type="GO" id="GO:0005789">
    <property type="term" value="C:endoplasmic reticulum membrane"/>
    <property type="evidence" value="ECO:0007669"/>
    <property type="project" value="UniProtKB-SubCell"/>
</dbReference>
<comment type="similarity">
    <text evidence="8">Belongs to the GPI inositol-deacylase family.</text>
</comment>
<keyword evidence="5 8" id="KW-0256">Endoplasmic reticulum</keyword>
<dbReference type="PANTHER" id="PTHR48182">
    <property type="entry name" value="PROTEIN SERAC1"/>
    <property type="match status" value="1"/>
</dbReference>
<keyword evidence="7 8" id="KW-0472">Membrane</keyword>
<dbReference type="EMBL" id="MSFM01000005">
    <property type="protein sequence ID" value="PKY04955.1"/>
    <property type="molecule type" value="Genomic_DNA"/>
</dbReference>
<evidence type="ECO:0000256" key="6">
    <source>
        <dbReference type="ARBA" id="ARBA00023128"/>
    </source>
</evidence>
<keyword evidence="8" id="KW-0653">Protein transport</keyword>
<feature type="compositionally biased region" description="Basic residues" evidence="9">
    <location>
        <begin position="7"/>
        <end position="16"/>
    </location>
</feature>